<dbReference type="InterPro" id="IPR006059">
    <property type="entry name" value="SBP"/>
</dbReference>
<dbReference type="Proteomes" id="UP000632659">
    <property type="component" value="Unassembled WGS sequence"/>
</dbReference>
<evidence type="ECO:0000256" key="1">
    <source>
        <dbReference type="SAM" id="SignalP"/>
    </source>
</evidence>
<evidence type="ECO:0000313" key="3">
    <source>
        <dbReference type="Proteomes" id="UP000632659"/>
    </source>
</evidence>
<protein>
    <submittedName>
        <fullName evidence="2">Sugar ABC transporter substrate-binding protein</fullName>
    </submittedName>
</protein>
<name>A0A8J6P9K0_9FIRM</name>
<feature type="chain" id="PRO_5039620083" evidence="1">
    <location>
        <begin position="21"/>
        <end position="420"/>
    </location>
</feature>
<keyword evidence="3" id="KW-1185">Reference proteome</keyword>
<sequence>MKKASILLLPVLLMSILAGCGDSNGNSGASQTADSGEKQTLVVWSRDTEDSQVGRAVESDKAAFEKETGVSVELLHIAHNDVVAKWNTAFAGGTAPDVMDVGVSHIVGRVELGHLLPLDDYYNAWEGKDDLASSMVEYGSYDGKIYGLAYNASPAVMAWRKDYFEEAGLNPDSPPANWEEFLSYAKKLTQRDGDIVTRGAVDLPDTRGAHILAQFFMQNDIYESTYKDGPNFTSDGALEAAAFLSDIAPYAVLTSSGTTSAFEKGNAAMNLCIGPDLIQSMIKENPSLEGKIGYASSLTNVKGGMHCGAWLYSISSQSKQPDLAWDWIEFIFTKERVEARMNETNMVPPLTSMSEEYKELGGELYAAQLGNLVQSQAYPKLSWTNIYEESLHLAYDEIIYAQKTPEQAMQDLEAECKNKM</sequence>
<dbReference type="PANTHER" id="PTHR43649:SF12">
    <property type="entry name" value="DIACETYLCHITOBIOSE BINDING PROTEIN DASA"/>
    <property type="match status" value="1"/>
</dbReference>
<dbReference type="SUPFAM" id="SSF53850">
    <property type="entry name" value="Periplasmic binding protein-like II"/>
    <property type="match status" value="1"/>
</dbReference>
<proteinExistence type="predicted"/>
<dbReference type="InterPro" id="IPR050490">
    <property type="entry name" value="Bact_solute-bd_prot1"/>
</dbReference>
<dbReference type="EMBL" id="JACRTL010000008">
    <property type="protein sequence ID" value="MBC8611804.1"/>
    <property type="molecule type" value="Genomic_DNA"/>
</dbReference>
<comment type="caution">
    <text evidence="2">The sequence shown here is derived from an EMBL/GenBank/DDBJ whole genome shotgun (WGS) entry which is preliminary data.</text>
</comment>
<reference evidence="2" key="1">
    <citation type="submission" date="2020-08" db="EMBL/GenBank/DDBJ databases">
        <title>Genome public.</title>
        <authorList>
            <person name="Liu C."/>
            <person name="Sun Q."/>
        </authorList>
    </citation>
    <scope>NUCLEOTIDE SEQUENCE</scope>
    <source>
        <strain evidence="2">NSJ-15</strain>
    </source>
</reference>
<feature type="signal peptide" evidence="1">
    <location>
        <begin position="1"/>
        <end position="20"/>
    </location>
</feature>
<dbReference type="AlphaFoldDB" id="A0A8J6P9K0"/>
<organism evidence="2 3">
    <name type="scientific">Massiliimalia timonensis</name>
    <dbReference type="NCBI Taxonomy" id="1987501"/>
    <lineage>
        <taxon>Bacteria</taxon>
        <taxon>Bacillati</taxon>
        <taxon>Bacillota</taxon>
        <taxon>Clostridia</taxon>
        <taxon>Eubacteriales</taxon>
        <taxon>Oscillospiraceae</taxon>
        <taxon>Massiliimalia</taxon>
    </lineage>
</organism>
<dbReference type="Gene3D" id="3.40.190.10">
    <property type="entry name" value="Periplasmic binding protein-like II"/>
    <property type="match status" value="1"/>
</dbReference>
<dbReference type="PROSITE" id="PS51257">
    <property type="entry name" value="PROKAR_LIPOPROTEIN"/>
    <property type="match status" value="1"/>
</dbReference>
<dbReference type="Pfam" id="PF13416">
    <property type="entry name" value="SBP_bac_8"/>
    <property type="match status" value="1"/>
</dbReference>
<gene>
    <name evidence="2" type="ORF">H8702_11955</name>
</gene>
<dbReference type="CDD" id="cd13585">
    <property type="entry name" value="PBP2_TMBP_like"/>
    <property type="match status" value="1"/>
</dbReference>
<dbReference type="RefSeq" id="WP_187536771.1">
    <property type="nucleotide sequence ID" value="NZ_JACRTL010000008.1"/>
</dbReference>
<keyword evidence="1" id="KW-0732">Signal</keyword>
<evidence type="ECO:0000313" key="2">
    <source>
        <dbReference type="EMBL" id="MBC8611804.1"/>
    </source>
</evidence>
<dbReference type="PANTHER" id="PTHR43649">
    <property type="entry name" value="ARABINOSE-BINDING PROTEIN-RELATED"/>
    <property type="match status" value="1"/>
</dbReference>
<accession>A0A8J6P9K0</accession>